<dbReference type="EMBL" id="FPKR01000008">
    <property type="protein sequence ID" value="SFZ77090.1"/>
    <property type="molecule type" value="Genomic_DNA"/>
</dbReference>
<evidence type="ECO:0000256" key="1">
    <source>
        <dbReference type="ARBA" id="ARBA00006964"/>
    </source>
</evidence>
<dbReference type="OrthoDB" id="9800881at2"/>
<dbReference type="Gene3D" id="3.40.1390.30">
    <property type="entry name" value="NIF3 (NGG1p interacting factor 3)-like"/>
    <property type="match status" value="2"/>
</dbReference>
<sequence>MLLRELENYTGQLLAIDRFKDYAPNGVQVEGRTELRRLLCGVTASEALIDAAIAWRADAILVHHGYFWKNEDPRLIGMKKRRLAKLLQHDISLLAYHLPLDAHPELGNNAQLGAKLGLQADGRTGEQDMVWLGTPTPGETLASFAARVERALGRKPTVIGNPDLRLGRVGWCSGGAQGYFQAALDAGCHCYLTGEASEHNYHAAVELGAGFIAAGHHASERYGVQALGAHLAERFDLDWRYVEIDNPL</sequence>
<dbReference type="GO" id="GO:0005737">
    <property type="term" value="C:cytoplasm"/>
    <property type="evidence" value="ECO:0007669"/>
    <property type="project" value="TreeGrafter"/>
</dbReference>
<evidence type="ECO:0000313" key="4">
    <source>
        <dbReference type="EMBL" id="SFZ77090.1"/>
    </source>
</evidence>
<organism evidence="4 5">
    <name type="scientific">Chitinimonas taiwanensis DSM 18899</name>
    <dbReference type="NCBI Taxonomy" id="1121279"/>
    <lineage>
        <taxon>Bacteria</taxon>
        <taxon>Pseudomonadati</taxon>
        <taxon>Pseudomonadota</taxon>
        <taxon>Betaproteobacteria</taxon>
        <taxon>Neisseriales</taxon>
        <taxon>Chitinibacteraceae</taxon>
        <taxon>Chitinimonas</taxon>
    </lineage>
</organism>
<dbReference type="AlphaFoldDB" id="A0A1K2HLG6"/>
<feature type="binding site" evidence="3">
    <location>
        <position position="216"/>
    </location>
    <ligand>
        <name>a divalent metal cation</name>
        <dbReference type="ChEBI" id="CHEBI:60240"/>
        <label>1</label>
    </ligand>
</feature>
<dbReference type="PANTHER" id="PTHR13799">
    <property type="entry name" value="NGG1 INTERACTING FACTOR 3"/>
    <property type="match status" value="1"/>
</dbReference>
<proteinExistence type="inferred from homology"/>
<feature type="binding site" evidence="3">
    <location>
        <position position="220"/>
    </location>
    <ligand>
        <name>a divalent metal cation</name>
        <dbReference type="ChEBI" id="CHEBI:60240"/>
        <label>1</label>
    </ligand>
</feature>
<gene>
    <name evidence="4" type="ORF">SAMN02745887_02227</name>
</gene>
<reference evidence="4 5" key="1">
    <citation type="submission" date="2016-11" db="EMBL/GenBank/DDBJ databases">
        <authorList>
            <person name="Jaros S."/>
            <person name="Januszkiewicz K."/>
            <person name="Wedrychowicz H."/>
        </authorList>
    </citation>
    <scope>NUCLEOTIDE SEQUENCE [LARGE SCALE GENOMIC DNA]</scope>
    <source>
        <strain evidence="4 5">DSM 18899</strain>
    </source>
</reference>
<dbReference type="GO" id="GO:0046872">
    <property type="term" value="F:metal ion binding"/>
    <property type="evidence" value="ECO:0007669"/>
    <property type="project" value="UniProtKB-KW"/>
</dbReference>
<dbReference type="PANTHER" id="PTHR13799:SF14">
    <property type="entry name" value="GTP CYCLOHYDROLASE 1 TYPE 2 HOMOLOG"/>
    <property type="match status" value="1"/>
</dbReference>
<evidence type="ECO:0000256" key="3">
    <source>
        <dbReference type="PIRSR" id="PIRSR602678-1"/>
    </source>
</evidence>
<dbReference type="Proteomes" id="UP000186513">
    <property type="component" value="Unassembled WGS sequence"/>
</dbReference>
<keyword evidence="5" id="KW-1185">Reference proteome</keyword>
<dbReference type="InterPro" id="IPR036069">
    <property type="entry name" value="DUF34/NIF3_sf"/>
</dbReference>
<comment type="similarity">
    <text evidence="1">Belongs to the GTP cyclohydrolase I type 2/NIF3 family.</text>
</comment>
<name>A0A1K2HLG6_9NEIS</name>
<dbReference type="Pfam" id="PF01784">
    <property type="entry name" value="DUF34_NIF3"/>
    <property type="match status" value="1"/>
</dbReference>
<dbReference type="NCBIfam" id="TIGR00486">
    <property type="entry name" value="YbgI_SA1388"/>
    <property type="match status" value="1"/>
</dbReference>
<protein>
    <submittedName>
        <fullName evidence="4">Dinuclear metal center protein, YbgI/SA1388 family</fullName>
    </submittedName>
</protein>
<keyword evidence="2 3" id="KW-0479">Metal-binding</keyword>
<evidence type="ECO:0000256" key="2">
    <source>
        <dbReference type="ARBA" id="ARBA00022723"/>
    </source>
</evidence>
<accession>A0A1K2HLG6</accession>
<dbReference type="RefSeq" id="WP_072428738.1">
    <property type="nucleotide sequence ID" value="NZ_FPKR01000008.1"/>
</dbReference>
<feature type="binding site" evidence="3">
    <location>
        <position position="64"/>
    </location>
    <ligand>
        <name>a divalent metal cation</name>
        <dbReference type="ChEBI" id="CHEBI:60240"/>
        <label>2</label>
    </ligand>
</feature>
<dbReference type="SUPFAM" id="SSF102705">
    <property type="entry name" value="NIF3 (NGG1p interacting factor 3)-like"/>
    <property type="match status" value="1"/>
</dbReference>
<dbReference type="STRING" id="1121279.SAMN02745887_02227"/>
<dbReference type="InterPro" id="IPR002678">
    <property type="entry name" value="DUF34/NIF3"/>
</dbReference>
<evidence type="ECO:0000313" key="5">
    <source>
        <dbReference type="Proteomes" id="UP000186513"/>
    </source>
</evidence>
<feature type="binding site" evidence="3">
    <location>
        <position position="63"/>
    </location>
    <ligand>
        <name>a divalent metal cation</name>
        <dbReference type="ChEBI" id="CHEBI:60240"/>
        <label>1</label>
    </ligand>
</feature>
<feature type="binding site" evidence="3">
    <location>
        <position position="101"/>
    </location>
    <ligand>
        <name>a divalent metal cation</name>
        <dbReference type="ChEBI" id="CHEBI:60240"/>
        <label>1</label>
    </ligand>
</feature>